<dbReference type="PANTHER" id="PTHR43065:SF46">
    <property type="entry name" value="C4-DICARBOXYLATE TRANSPORT SENSOR PROTEIN DCTB"/>
    <property type="match status" value="1"/>
</dbReference>
<dbReference type="Pfam" id="PF02518">
    <property type="entry name" value="HATPase_c"/>
    <property type="match status" value="1"/>
</dbReference>
<dbReference type="AlphaFoldDB" id="A0A172TPR7"/>
<evidence type="ECO:0000256" key="5">
    <source>
        <dbReference type="ARBA" id="ARBA00022741"/>
    </source>
</evidence>
<dbReference type="EC" id="2.7.13.3" evidence="2"/>
<dbReference type="SUPFAM" id="SSF47384">
    <property type="entry name" value="Homodimeric domain of signal transducing histidine kinase"/>
    <property type="match status" value="1"/>
</dbReference>
<keyword evidence="8" id="KW-0902">Two-component regulatory system</keyword>
<dbReference type="GO" id="GO:0005524">
    <property type="term" value="F:ATP binding"/>
    <property type="evidence" value="ECO:0007669"/>
    <property type="project" value="UniProtKB-KW"/>
</dbReference>
<keyword evidence="3" id="KW-0597">Phosphoprotein</keyword>
<dbReference type="PATRIC" id="fig|1178515.4.peg.3867"/>
<comment type="catalytic activity">
    <reaction evidence="1">
        <text>ATP + protein L-histidine = ADP + protein N-phospho-L-histidine.</text>
        <dbReference type="EC" id="2.7.13.3"/>
    </reaction>
</comment>
<proteinExistence type="predicted"/>
<evidence type="ECO:0000256" key="1">
    <source>
        <dbReference type="ARBA" id="ARBA00000085"/>
    </source>
</evidence>
<dbReference type="Gene3D" id="1.10.287.130">
    <property type="match status" value="1"/>
</dbReference>
<keyword evidence="4" id="KW-0808">Transferase</keyword>
<evidence type="ECO:0000256" key="9">
    <source>
        <dbReference type="SAM" id="Phobius"/>
    </source>
</evidence>
<dbReference type="Proteomes" id="UP000076927">
    <property type="component" value="Chromosome"/>
</dbReference>
<dbReference type="CDD" id="cd00082">
    <property type="entry name" value="HisKA"/>
    <property type="match status" value="1"/>
</dbReference>
<keyword evidence="5" id="KW-0547">Nucleotide-binding</keyword>
<protein>
    <recommendedName>
        <fullName evidence="2">histidine kinase</fullName>
        <ecNumber evidence="2">2.7.13.3</ecNumber>
    </recommendedName>
</protein>
<dbReference type="SMART" id="SM00387">
    <property type="entry name" value="HATPase_c"/>
    <property type="match status" value="1"/>
</dbReference>
<dbReference type="PANTHER" id="PTHR43065">
    <property type="entry name" value="SENSOR HISTIDINE KINASE"/>
    <property type="match status" value="1"/>
</dbReference>
<dbReference type="Pfam" id="PF00512">
    <property type="entry name" value="HisKA"/>
    <property type="match status" value="1"/>
</dbReference>
<keyword evidence="9" id="KW-1133">Transmembrane helix</keyword>
<dbReference type="Gene3D" id="3.30.565.10">
    <property type="entry name" value="Histidine kinase-like ATPase, C-terminal domain"/>
    <property type="match status" value="1"/>
</dbReference>
<dbReference type="PROSITE" id="PS50109">
    <property type="entry name" value="HIS_KIN"/>
    <property type="match status" value="1"/>
</dbReference>
<feature type="transmembrane region" description="Helical" evidence="9">
    <location>
        <begin position="23"/>
        <end position="39"/>
    </location>
</feature>
<evidence type="ECO:0000256" key="2">
    <source>
        <dbReference type="ARBA" id="ARBA00012438"/>
    </source>
</evidence>
<keyword evidence="9" id="KW-0472">Membrane</keyword>
<evidence type="ECO:0000256" key="3">
    <source>
        <dbReference type="ARBA" id="ARBA00022553"/>
    </source>
</evidence>
<evidence type="ECO:0000313" key="11">
    <source>
        <dbReference type="EMBL" id="ANE49038.1"/>
    </source>
</evidence>
<evidence type="ECO:0000313" key="12">
    <source>
        <dbReference type="Proteomes" id="UP000076927"/>
    </source>
</evidence>
<evidence type="ECO:0000256" key="8">
    <source>
        <dbReference type="ARBA" id="ARBA00023012"/>
    </source>
</evidence>
<feature type="transmembrane region" description="Helical" evidence="9">
    <location>
        <begin position="140"/>
        <end position="164"/>
    </location>
</feature>
<keyword evidence="9" id="KW-0812">Transmembrane</keyword>
<dbReference type="PRINTS" id="PR00344">
    <property type="entry name" value="BCTRLSENSOR"/>
</dbReference>
<accession>A0A172TPR7</accession>
<dbReference type="KEGG" id="pswu:SY83_19135"/>
<keyword evidence="12" id="KW-1185">Reference proteome</keyword>
<evidence type="ECO:0000259" key="10">
    <source>
        <dbReference type="PROSITE" id="PS50109"/>
    </source>
</evidence>
<dbReference type="InterPro" id="IPR036097">
    <property type="entry name" value="HisK_dim/P_sf"/>
</dbReference>
<dbReference type="InterPro" id="IPR003661">
    <property type="entry name" value="HisK_dim/P_dom"/>
</dbReference>
<evidence type="ECO:0000256" key="6">
    <source>
        <dbReference type="ARBA" id="ARBA00022777"/>
    </source>
</evidence>
<feature type="transmembrane region" description="Helical" evidence="9">
    <location>
        <begin position="87"/>
        <end position="105"/>
    </location>
</feature>
<feature type="transmembrane region" description="Helical" evidence="9">
    <location>
        <begin position="117"/>
        <end position="134"/>
    </location>
</feature>
<dbReference type="InterPro" id="IPR004358">
    <property type="entry name" value="Sig_transdc_His_kin-like_C"/>
</dbReference>
<dbReference type="STRING" id="1178515.SY83_19135"/>
<feature type="domain" description="Histidine kinase" evidence="10">
    <location>
        <begin position="191"/>
        <end position="399"/>
    </location>
</feature>
<dbReference type="SUPFAM" id="SSF55874">
    <property type="entry name" value="ATPase domain of HSP90 chaperone/DNA topoisomerase II/histidine kinase"/>
    <property type="match status" value="1"/>
</dbReference>
<organism evidence="11 12">
    <name type="scientific">Paenibacillus swuensis</name>
    <dbReference type="NCBI Taxonomy" id="1178515"/>
    <lineage>
        <taxon>Bacteria</taxon>
        <taxon>Bacillati</taxon>
        <taxon>Bacillota</taxon>
        <taxon>Bacilli</taxon>
        <taxon>Bacillales</taxon>
        <taxon>Paenibacillaceae</taxon>
        <taxon>Paenibacillus</taxon>
    </lineage>
</organism>
<dbReference type="SMART" id="SM00388">
    <property type="entry name" value="HisKA"/>
    <property type="match status" value="1"/>
</dbReference>
<dbReference type="GO" id="GO:0000155">
    <property type="term" value="F:phosphorelay sensor kinase activity"/>
    <property type="evidence" value="ECO:0007669"/>
    <property type="project" value="InterPro"/>
</dbReference>
<dbReference type="EMBL" id="CP011388">
    <property type="protein sequence ID" value="ANE49038.1"/>
    <property type="molecule type" value="Genomic_DNA"/>
</dbReference>
<evidence type="ECO:0000256" key="4">
    <source>
        <dbReference type="ARBA" id="ARBA00022679"/>
    </source>
</evidence>
<dbReference type="InterPro" id="IPR005467">
    <property type="entry name" value="His_kinase_dom"/>
</dbReference>
<sequence length="408" mass="45862">MSAALLYLVITPTRLYTGNRRKMLFVAILTVLSYFYLFYEHIDPDIYILHLIPVSLGFAVLFEGAIPGICTWFAFNIGSYFFLHNEIAPVVAASSCMLLLGLYAHKRFLEGTLTRKIAISMVLLFAYMFVLLSMKPSLMQHSLFIITCLIGSIFSTWLTHYLYFNVKRQEIVKEKLINAEKYQLIGQLAASMSHEIRNPLTISRGFLQIMRKPSLTSEDLEKYIHFAIDGIDQSNAIITDYLNFAKPHVGKIEPIDINEEIKAVMPFITSLALLSNVDIQILPSDENPLIIMGESKKMRQCLLNLTKNGIEAMPDGGSLTIQTLRSQVGVEIIIKDTGVGMRKEQLRSAGLPFYTTKEKGTGLGLMVVNSLLKSMNGRIYFESKPNKGTRCQIVFKDNGKSMKVSGTV</sequence>
<reference evidence="11 12" key="1">
    <citation type="submission" date="2015-01" db="EMBL/GenBank/DDBJ databases">
        <title>Paenibacillus swuensis/DY6/whole genome sequencing.</title>
        <authorList>
            <person name="Kim M.K."/>
            <person name="Srinivasan S."/>
            <person name="Lee J.-J."/>
        </authorList>
    </citation>
    <scope>NUCLEOTIDE SEQUENCE [LARGE SCALE GENOMIC DNA]</scope>
    <source>
        <strain evidence="11 12">DY6</strain>
    </source>
</reference>
<evidence type="ECO:0000256" key="7">
    <source>
        <dbReference type="ARBA" id="ARBA00022840"/>
    </source>
</evidence>
<keyword evidence="6" id="KW-0418">Kinase</keyword>
<dbReference type="InterPro" id="IPR036890">
    <property type="entry name" value="HATPase_C_sf"/>
</dbReference>
<keyword evidence="7" id="KW-0067">ATP-binding</keyword>
<gene>
    <name evidence="11" type="ORF">SY83_19135</name>
</gene>
<name>A0A172TPR7_9BACL</name>
<dbReference type="InterPro" id="IPR003594">
    <property type="entry name" value="HATPase_dom"/>
</dbReference>
<feature type="transmembrane region" description="Helical" evidence="9">
    <location>
        <begin position="51"/>
        <end position="75"/>
    </location>
</feature>